<dbReference type="Ensembl" id="ENSLCAT00010052741.1">
    <property type="protein sequence ID" value="ENSLCAP00010051402.1"/>
    <property type="gene ID" value="ENSLCAG00010023932.1"/>
</dbReference>
<keyword evidence="2" id="KW-0819">tRNA processing</keyword>
<dbReference type="GO" id="GO:0006388">
    <property type="term" value="P:tRNA splicing, via endonucleolytic cleavage and ligation"/>
    <property type="evidence" value="ECO:0007669"/>
    <property type="project" value="InterPro"/>
</dbReference>
<evidence type="ECO:0000256" key="1">
    <source>
        <dbReference type="ARBA" id="ARBA00006091"/>
    </source>
</evidence>
<dbReference type="Gene3D" id="3.40.1350.10">
    <property type="match status" value="1"/>
</dbReference>
<proteinExistence type="inferred from homology"/>
<keyword evidence="5" id="KW-1185">Reference proteome</keyword>
<reference evidence="4" key="3">
    <citation type="submission" date="2025-09" db="UniProtKB">
        <authorList>
            <consortium name="Ensembl"/>
        </authorList>
    </citation>
    <scope>IDENTIFICATION</scope>
</reference>
<dbReference type="GO" id="GO:0003676">
    <property type="term" value="F:nucleic acid binding"/>
    <property type="evidence" value="ECO:0007669"/>
    <property type="project" value="InterPro"/>
</dbReference>
<evidence type="ECO:0000313" key="5">
    <source>
        <dbReference type="Proteomes" id="UP000314980"/>
    </source>
</evidence>
<dbReference type="SUPFAM" id="SSF53032">
    <property type="entry name" value="tRNA-intron endonuclease catalytic domain-like"/>
    <property type="match status" value="1"/>
</dbReference>
<reference evidence="4" key="2">
    <citation type="submission" date="2025-08" db="UniProtKB">
        <authorList>
            <consortium name="Ensembl"/>
        </authorList>
    </citation>
    <scope>IDENTIFICATION</scope>
</reference>
<evidence type="ECO:0000256" key="2">
    <source>
        <dbReference type="ARBA" id="ARBA00022694"/>
    </source>
</evidence>
<dbReference type="AlphaFoldDB" id="A0A4W6FJF3"/>
<dbReference type="PANTHER" id="PTHR28582:SF1">
    <property type="entry name" value="TRNA-SPLICING ENDONUCLEASE SUBUNIT SEN15"/>
    <property type="match status" value="1"/>
</dbReference>
<reference evidence="5" key="1">
    <citation type="submission" date="2015-09" db="EMBL/GenBank/DDBJ databases">
        <authorList>
            <person name="Sai Rama Sridatta P."/>
        </authorList>
    </citation>
    <scope>NUCLEOTIDE SEQUENCE [LARGE SCALE GENOMIC DNA]</scope>
</reference>
<dbReference type="GeneTree" id="ENSGT00390000014781"/>
<accession>A0A4W6FJF3</accession>
<feature type="domain" description="tRNA-splicing endonuclease subunit Sen15" evidence="3">
    <location>
        <begin position="52"/>
        <end position="105"/>
    </location>
</feature>
<sequence length="128" mass="14557">TCEDGDEHCGFQQGGLSPGWLKEKMISQQLLCYREMKNLEVGDSAQVHAAFLVYMDLAEVRRWKEVSCVKSPELQVVLLEGREEEGAPIQTVLPLPVHQSLSYDTYWTEAFPCCCVPWHLTPLWSTRG</sequence>
<dbReference type="Pfam" id="PF09631">
    <property type="entry name" value="Sen15"/>
    <property type="match status" value="1"/>
</dbReference>
<organism evidence="4 5">
    <name type="scientific">Lates calcarifer</name>
    <name type="common">Barramundi</name>
    <name type="synonym">Holocentrus calcarifer</name>
    <dbReference type="NCBI Taxonomy" id="8187"/>
    <lineage>
        <taxon>Eukaryota</taxon>
        <taxon>Metazoa</taxon>
        <taxon>Chordata</taxon>
        <taxon>Craniata</taxon>
        <taxon>Vertebrata</taxon>
        <taxon>Euteleostomi</taxon>
        <taxon>Actinopterygii</taxon>
        <taxon>Neopterygii</taxon>
        <taxon>Teleostei</taxon>
        <taxon>Neoteleostei</taxon>
        <taxon>Acanthomorphata</taxon>
        <taxon>Carangaria</taxon>
        <taxon>Carangaria incertae sedis</taxon>
        <taxon>Centropomidae</taxon>
        <taxon>Lates</taxon>
    </lineage>
</organism>
<dbReference type="Proteomes" id="UP000314980">
    <property type="component" value="Unassembled WGS sequence"/>
</dbReference>
<dbReference type="InterPro" id="IPR018593">
    <property type="entry name" value="tRNA-endonuc_su_Sen15"/>
</dbReference>
<dbReference type="InterPro" id="IPR011856">
    <property type="entry name" value="tRNA_endonuc-like_dom_sf"/>
</dbReference>
<name>A0A4W6FJF3_LATCA</name>
<evidence type="ECO:0000259" key="3">
    <source>
        <dbReference type="Pfam" id="PF09631"/>
    </source>
</evidence>
<dbReference type="GO" id="GO:0005634">
    <property type="term" value="C:nucleus"/>
    <property type="evidence" value="ECO:0007669"/>
    <property type="project" value="UniProtKB-ARBA"/>
</dbReference>
<dbReference type="InterPro" id="IPR036167">
    <property type="entry name" value="tRNA_intron_Endo_cat-like_sf"/>
</dbReference>
<protein>
    <submittedName>
        <fullName evidence="4">TSEN15 tRNA splicing endonuclease subunit</fullName>
    </submittedName>
</protein>
<evidence type="ECO:0000313" key="4">
    <source>
        <dbReference type="Ensembl" id="ENSLCAP00010051402.1"/>
    </source>
</evidence>
<comment type="similarity">
    <text evidence="1">Belongs to the SEN15 family.</text>
</comment>
<dbReference type="PANTHER" id="PTHR28582">
    <property type="entry name" value="TRNA-SPLICING ENDONUCLEASE SUBUNIT SEN15"/>
    <property type="match status" value="1"/>
</dbReference>